<evidence type="ECO:0008006" key="4">
    <source>
        <dbReference type="Google" id="ProtNLM"/>
    </source>
</evidence>
<feature type="compositionally biased region" description="Acidic residues" evidence="1">
    <location>
        <begin position="227"/>
        <end position="237"/>
    </location>
</feature>
<sequence>MDNEVAVSQGVGAGAPCVDVEEDRCWICHEVGVEGRELHVHCKCHSLKAHDDCIAHWQLRNAGTDAEMKCRLCSMKLPDWKDTAYLNGTRSLAKVVTLAVQVNGVTKYMKVKLGGEEKAEEFKQKLIRAFNLPCTTHLDIDFSVSNPFTAEDVLKLNGIGSYSAAIHCGALIDREEDEDEKDEDPGQGNSSKGNSSRRTRTRTSPLPLQGEEEDSDTEYSSNTDTDLNTDSEAESEEPNLRVSCIDRYERLRQRRRERILREQQELRQDSRITQEILSEAEDSDSEGQVDLEHIPTSSSQAFLSCMNLLCPKLRRKRRRVVGIAPLTI</sequence>
<feature type="region of interest" description="Disordered" evidence="1">
    <location>
        <begin position="175"/>
        <end position="240"/>
    </location>
</feature>
<dbReference type="Proteomes" id="UP000316726">
    <property type="component" value="Chromosome 20"/>
</dbReference>
<evidence type="ECO:0000256" key="1">
    <source>
        <dbReference type="SAM" id="MobiDB-lite"/>
    </source>
</evidence>
<evidence type="ECO:0000313" key="2">
    <source>
        <dbReference type="EMBL" id="QDZ26032.1"/>
    </source>
</evidence>
<keyword evidence="3" id="KW-1185">Reference proteome</keyword>
<proteinExistence type="predicted"/>
<feature type="compositionally biased region" description="Acidic residues" evidence="1">
    <location>
        <begin position="175"/>
        <end position="185"/>
    </location>
</feature>
<protein>
    <recommendedName>
        <fullName evidence="4">RING-CH-type domain-containing protein</fullName>
    </recommendedName>
</protein>
<evidence type="ECO:0000313" key="3">
    <source>
        <dbReference type="Proteomes" id="UP000316726"/>
    </source>
</evidence>
<name>A0A5B8N1M5_9CHLO</name>
<reference evidence="2 3" key="1">
    <citation type="submission" date="2018-07" db="EMBL/GenBank/DDBJ databases">
        <title>The complete nuclear genome of the prasinophyte Chloropicon primus (CCMP1205).</title>
        <authorList>
            <person name="Pombert J.-F."/>
            <person name="Otis C."/>
            <person name="Turmel M."/>
            <person name="Lemieux C."/>
        </authorList>
    </citation>
    <scope>NUCLEOTIDE SEQUENCE [LARGE SCALE GENOMIC DNA]</scope>
    <source>
        <strain evidence="2 3">CCMP1205</strain>
    </source>
</reference>
<dbReference type="EMBL" id="CP031053">
    <property type="protein sequence ID" value="QDZ26032.1"/>
    <property type="molecule type" value="Genomic_DNA"/>
</dbReference>
<dbReference type="AlphaFoldDB" id="A0A5B8N1M5"/>
<dbReference type="OrthoDB" id="496970at2759"/>
<gene>
    <name evidence="2" type="ORF">A3770_20p85500</name>
</gene>
<organism evidence="2 3">
    <name type="scientific">Chloropicon primus</name>
    <dbReference type="NCBI Taxonomy" id="1764295"/>
    <lineage>
        <taxon>Eukaryota</taxon>
        <taxon>Viridiplantae</taxon>
        <taxon>Chlorophyta</taxon>
        <taxon>Chloropicophyceae</taxon>
        <taxon>Chloropicales</taxon>
        <taxon>Chloropicaceae</taxon>
        <taxon>Chloropicon</taxon>
    </lineage>
</organism>
<accession>A0A5B8N1M5</accession>
<dbReference type="STRING" id="1764295.A0A5B8N1M5"/>